<dbReference type="AlphaFoldDB" id="R7TUB3"/>
<evidence type="ECO:0000313" key="2">
    <source>
        <dbReference type="EnsemblMetazoa" id="CapteP221092"/>
    </source>
</evidence>
<dbReference type="Proteomes" id="UP000014760">
    <property type="component" value="Unassembled WGS sequence"/>
</dbReference>
<name>R7TUB3_CAPTE</name>
<dbReference type="EMBL" id="AMQN01010994">
    <property type="status" value="NOT_ANNOTATED_CDS"/>
    <property type="molecule type" value="Genomic_DNA"/>
</dbReference>
<reference evidence="3" key="1">
    <citation type="submission" date="2012-12" db="EMBL/GenBank/DDBJ databases">
        <authorList>
            <person name="Hellsten U."/>
            <person name="Grimwood J."/>
            <person name="Chapman J.A."/>
            <person name="Shapiro H."/>
            <person name="Aerts A."/>
            <person name="Otillar R.P."/>
            <person name="Terry A.Y."/>
            <person name="Boore J.L."/>
            <person name="Simakov O."/>
            <person name="Marletaz F."/>
            <person name="Cho S.-J."/>
            <person name="Edsinger-Gonzales E."/>
            <person name="Havlak P."/>
            <person name="Kuo D.-H."/>
            <person name="Larsson T."/>
            <person name="Lv J."/>
            <person name="Arendt D."/>
            <person name="Savage R."/>
            <person name="Osoegawa K."/>
            <person name="de Jong P."/>
            <person name="Lindberg D.R."/>
            <person name="Seaver E.C."/>
            <person name="Weisblat D.A."/>
            <person name="Putnam N.H."/>
            <person name="Grigoriev I.V."/>
            <person name="Rokhsar D.S."/>
        </authorList>
    </citation>
    <scope>NUCLEOTIDE SEQUENCE</scope>
    <source>
        <strain evidence="3">I ESC-2004</strain>
    </source>
</reference>
<gene>
    <name evidence="1" type="ORF">CAPTEDRAFT_221092</name>
</gene>
<dbReference type="HOGENOM" id="CLU_1278703_0_0_1"/>
<accession>R7TUB3</accession>
<proteinExistence type="predicted"/>
<sequence length="216" mass="24401">MKADRRDPFSQAQAAPLALSLEKLREGQFQDNDTAFVPALKAWVSNANPYERDVAFQLLHSVNITGPDSRVAKDCFKSAGHRQAPSPAPRLFDTEYFRPTTAGGKMTPMHLTAPHIEQRYMHRMGKQLARAAPHTPINIHNKRYQLGKHLLSASKPQRSRDLVFEPSMFQSTKNAMRSHYSVHPEWLSEAPGLNIEGPLMKTSRGHKALRYCSQKC</sequence>
<evidence type="ECO:0000313" key="1">
    <source>
        <dbReference type="EMBL" id="ELT97259.1"/>
    </source>
</evidence>
<evidence type="ECO:0000313" key="3">
    <source>
        <dbReference type="Proteomes" id="UP000014760"/>
    </source>
</evidence>
<reference evidence="2" key="3">
    <citation type="submission" date="2015-06" db="UniProtKB">
        <authorList>
            <consortium name="EnsemblMetazoa"/>
        </authorList>
    </citation>
    <scope>IDENTIFICATION</scope>
</reference>
<reference evidence="1 3" key="2">
    <citation type="journal article" date="2013" name="Nature">
        <title>Insights into bilaterian evolution from three spiralian genomes.</title>
        <authorList>
            <person name="Simakov O."/>
            <person name="Marletaz F."/>
            <person name="Cho S.J."/>
            <person name="Edsinger-Gonzales E."/>
            <person name="Havlak P."/>
            <person name="Hellsten U."/>
            <person name="Kuo D.H."/>
            <person name="Larsson T."/>
            <person name="Lv J."/>
            <person name="Arendt D."/>
            <person name="Savage R."/>
            <person name="Osoegawa K."/>
            <person name="de Jong P."/>
            <person name="Grimwood J."/>
            <person name="Chapman J.A."/>
            <person name="Shapiro H."/>
            <person name="Aerts A."/>
            <person name="Otillar R.P."/>
            <person name="Terry A.Y."/>
            <person name="Boore J.L."/>
            <person name="Grigoriev I.V."/>
            <person name="Lindberg D.R."/>
            <person name="Seaver E.C."/>
            <person name="Weisblat D.A."/>
            <person name="Putnam N.H."/>
            <person name="Rokhsar D.S."/>
        </authorList>
    </citation>
    <scope>NUCLEOTIDE SEQUENCE</scope>
    <source>
        <strain evidence="1 3">I ESC-2004</strain>
    </source>
</reference>
<dbReference type="EMBL" id="KB308622">
    <property type="protein sequence ID" value="ELT97259.1"/>
    <property type="molecule type" value="Genomic_DNA"/>
</dbReference>
<organism evidence="1">
    <name type="scientific">Capitella teleta</name>
    <name type="common">Polychaete worm</name>
    <dbReference type="NCBI Taxonomy" id="283909"/>
    <lineage>
        <taxon>Eukaryota</taxon>
        <taxon>Metazoa</taxon>
        <taxon>Spiralia</taxon>
        <taxon>Lophotrochozoa</taxon>
        <taxon>Annelida</taxon>
        <taxon>Polychaeta</taxon>
        <taxon>Sedentaria</taxon>
        <taxon>Scolecida</taxon>
        <taxon>Capitellidae</taxon>
        <taxon>Capitella</taxon>
    </lineage>
</organism>
<dbReference type="EnsemblMetazoa" id="CapteT221092">
    <property type="protein sequence ID" value="CapteP221092"/>
    <property type="gene ID" value="CapteG221092"/>
</dbReference>
<protein>
    <submittedName>
        <fullName evidence="1 2">Uncharacterized protein</fullName>
    </submittedName>
</protein>
<keyword evidence="3" id="KW-1185">Reference proteome</keyword>
<dbReference type="OrthoDB" id="10038598at2759"/>